<reference evidence="2 3" key="1">
    <citation type="submission" date="2016-04" db="EMBL/GenBank/DDBJ databases">
        <authorList>
            <person name="Chen L."/>
            <person name="Zhuang W."/>
            <person name="Wang G."/>
        </authorList>
    </citation>
    <scope>NUCLEOTIDE SEQUENCE [LARGE SCALE GENOMIC DNA]</scope>
    <source>
        <strain evidence="3">GR20</strain>
    </source>
</reference>
<dbReference type="RefSeq" id="WP_014218262.1">
    <property type="nucleotide sequence ID" value="NZ_LWBO01000003.1"/>
</dbReference>
<dbReference type="PROSITE" id="PS51257">
    <property type="entry name" value="PROKAR_LIPOPROTEIN"/>
    <property type="match status" value="1"/>
</dbReference>
<dbReference type="InterPro" id="IPR011990">
    <property type="entry name" value="TPR-like_helical_dom_sf"/>
</dbReference>
<keyword evidence="3" id="KW-1185">Reference proteome</keyword>
<evidence type="ECO:0000313" key="2">
    <source>
        <dbReference type="EMBL" id="OQP53198.1"/>
    </source>
</evidence>
<dbReference type="EMBL" id="LWBO01000003">
    <property type="protein sequence ID" value="OQP53198.1"/>
    <property type="molecule type" value="Genomic_DNA"/>
</dbReference>
<dbReference type="InterPro" id="IPR033985">
    <property type="entry name" value="SusD-like_N"/>
</dbReference>
<dbReference type="SUPFAM" id="SSF48452">
    <property type="entry name" value="TPR-like"/>
    <property type="match status" value="1"/>
</dbReference>
<proteinExistence type="predicted"/>
<name>A0ABX3P1W1_9BACT</name>
<sequence length="493" mass="55233">MRKHIIYMLVAGVVTGMAGCKKYLETLPDNRTVVTTPDQVSQLLTTAYPGMNYLPFTEAMSDNSEDKENATLYADQNTNAVNQQSYKWQDVQFQDFDSPEAYFHSCYNAIAAANQALEFSSGPDSNNYKGQRGEALVARAYAHFMLVTLFAKAYDPATAANDPGIPYVTAVEKHAFVNYNRGTVQSVYDNIESDLNAGLPLIQDKLYGDASKFHFTQQAAHAFAARFYLFKRDYNQVITHATQVFGSNANIVNLIRNWNGTVATSNPVGYSASALGYYGLQAIYTKASENANILLREVRSIWGNYVAYYRYGYGNKVNALFYKNANVTGGYTAIGYNTYGATPQFYNVPKFYESNKDDITKSYDVIPLLSMEEVLFNRAEAYTRLGNYASAVADLNIWISRNIRNYTTANNISTVKAVAFYAPGTTDTTGALINSTLFFKRVSYIHEGLRWFDILRLQLPVKHDADSLPPNDNRRMLQLPQEVTKAGLELNPR</sequence>
<evidence type="ECO:0000259" key="1">
    <source>
        <dbReference type="Pfam" id="PF14322"/>
    </source>
</evidence>
<dbReference type="Pfam" id="PF14322">
    <property type="entry name" value="SusD-like_3"/>
    <property type="match status" value="1"/>
</dbReference>
<dbReference type="Gene3D" id="1.25.40.390">
    <property type="match status" value="1"/>
</dbReference>
<organism evidence="2 3">
    <name type="scientific">Niastella koreensis</name>
    <dbReference type="NCBI Taxonomy" id="354356"/>
    <lineage>
        <taxon>Bacteria</taxon>
        <taxon>Pseudomonadati</taxon>
        <taxon>Bacteroidota</taxon>
        <taxon>Chitinophagia</taxon>
        <taxon>Chitinophagales</taxon>
        <taxon>Chitinophagaceae</taxon>
        <taxon>Niastella</taxon>
    </lineage>
</organism>
<comment type="caution">
    <text evidence="2">The sequence shown here is derived from an EMBL/GenBank/DDBJ whole genome shotgun (WGS) entry which is preliminary data.</text>
</comment>
<feature type="domain" description="SusD-like N-terminal" evidence="1">
    <location>
        <begin position="22"/>
        <end position="229"/>
    </location>
</feature>
<evidence type="ECO:0000313" key="3">
    <source>
        <dbReference type="Proteomes" id="UP000192277"/>
    </source>
</evidence>
<protein>
    <recommendedName>
        <fullName evidence="1">SusD-like N-terminal domain-containing protein</fullName>
    </recommendedName>
</protein>
<accession>A0ABX3P1W1</accession>
<dbReference type="Proteomes" id="UP000192277">
    <property type="component" value="Unassembled WGS sequence"/>
</dbReference>
<gene>
    <name evidence="2" type="ORF">A4D02_22650</name>
</gene>